<reference evidence="1 2" key="1">
    <citation type="journal article" date="2012" name="Plant Cell">
        <title>Genome comparison of barley and maize smut fungi reveals targeted loss of RNA silencing components and species-specific presence of transposable elements.</title>
        <authorList>
            <person name="Laurie J.D."/>
            <person name="Ali S."/>
            <person name="Linning R."/>
            <person name="Mannhaupt G."/>
            <person name="Wong P."/>
            <person name="Gueldener U."/>
            <person name="Muensterkoetter M."/>
            <person name="Moore R."/>
            <person name="Kahmann R."/>
            <person name="Bakkeren G."/>
            <person name="Schirawski J."/>
        </authorList>
    </citation>
    <scope>NUCLEOTIDE SEQUENCE [LARGE SCALE GENOMIC DNA]</scope>
    <source>
        <strain evidence="2">Uh4875-4</strain>
    </source>
</reference>
<keyword evidence="2" id="KW-1185">Reference proteome</keyword>
<proteinExistence type="predicted"/>
<comment type="caution">
    <text evidence="1">The sequence shown here is derived from an EMBL/GenBank/DDBJ whole genome shotgun (WGS) entry which is preliminary data.</text>
</comment>
<gene>
    <name evidence="1" type="ORF">UHOR_14106</name>
</gene>
<dbReference type="EMBL" id="CAGI01000150">
    <property type="protein sequence ID" value="CCF49979.1"/>
    <property type="molecule type" value="Genomic_DNA"/>
</dbReference>
<protein>
    <submittedName>
        <fullName evidence="1">Uncharacterized protein</fullName>
    </submittedName>
</protein>
<organism evidence="1 2">
    <name type="scientific">Ustilago hordei</name>
    <name type="common">Barley covered smut fungus</name>
    <dbReference type="NCBI Taxonomy" id="120017"/>
    <lineage>
        <taxon>Eukaryota</taxon>
        <taxon>Fungi</taxon>
        <taxon>Dikarya</taxon>
        <taxon>Basidiomycota</taxon>
        <taxon>Ustilaginomycotina</taxon>
        <taxon>Ustilaginomycetes</taxon>
        <taxon>Ustilaginales</taxon>
        <taxon>Ustilaginaceae</taxon>
        <taxon>Ustilago</taxon>
    </lineage>
</organism>
<evidence type="ECO:0000313" key="1">
    <source>
        <dbReference type="EMBL" id="CCF49979.1"/>
    </source>
</evidence>
<accession>I2FST6</accession>
<sequence>MGLSHVAPLSGNQLHVPELGPPLGSAWSYYLHVKLRHTIILATDLHRICHTIITTTDPGGIRGTSFIHTYLSEICHRADSKADLSEICHRADSKADLSELCHKPHNLPDPLIPALPSYEPMDPPTSCASRPMTVSWLYNRTCRNW</sequence>
<dbReference type="Proteomes" id="UP000006174">
    <property type="component" value="Unassembled WGS sequence"/>
</dbReference>
<name>I2FST6_USTHO</name>
<dbReference type="AlphaFoldDB" id="I2FST6"/>
<dbReference type="HOGENOM" id="CLU_1788272_0_0_1"/>
<evidence type="ECO:0000313" key="2">
    <source>
        <dbReference type="Proteomes" id="UP000006174"/>
    </source>
</evidence>